<proteinExistence type="predicted"/>
<sequence length="445" mass="51294">MLEMKVLYKYVNAFKWDFYNCVCVKSYYVTEAEAKLLNEINFVHCDFLYGRDQFNGNDLIVNLNDALDFYQFLEDCYLKLTNAASVDKCGFIRINNESVVPFTKYNGLKLVPLFYFEGETESLKGKSLKLKGWPLSYLKFCCKVQGIRNELFVHDSCTVVSIDDIKNHFPPGSIFQDYWPSKTALLTSNNGKVDFKYGKWAKEPMTPPIFSNVPLNQNNNYNSQAIPSTTISNMAPNSNYPSVYRNIVPRNDVNGYATSHMQQQQQIQHGQHHQSQVPKMPNFRTDPSNYIDVRKLILIPDPPTTDQANAYQIQKVVLENKTVSCVNMKPHIYTELLITLIELHEKFFFKNTDFQNLCRVIQVLTIPIYKANNSQIRLYVQHGKHLNLNELIALVGALSGIPFGKEYFDDRDVMIDFLEGVVAYEDVIGGDNEFKVVRDEDFEKD</sequence>
<comment type="caution">
    <text evidence="1">The sequence shown here is derived from an EMBL/GenBank/DDBJ whole genome shotgun (WGS) entry which is preliminary data.</text>
</comment>
<dbReference type="EMBL" id="CM043015">
    <property type="protein sequence ID" value="KAI4471663.1"/>
    <property type="molecule type" value="Genomic_DNA"/>
</dbReference>
<evidence type="ECO:0000313" key="1">
    <source>
        <dbReference type="EMBL" id="KAI4471663.1"/>
    </source>
</evidence>
<keyword evidence="2" id="KW-1185">Reference proteome</keyword>
<name>A0ACB9TY22_HOLOL</name>
<reference evidence="1" key="1">
    <citation type="submission" date="2022-04" db="EMBL/GenBank/DDBJ databases">
        <title>Chromosome-scale genome assembly of Holotrichia oblita Faldermann.</title>
        <authorList>
            <person name="Rongchong L."/>
        </authorList>
    </citation>
    <scope>NUCLEOTIDE SEQUENCE</scope>
    <source>
        <strain evidence="1">81SQS9</strain>
    </source>
</reference>
<evidence type="ECO:0000313" key="2">
    <source>
        <dbReference type="Proteomes" id="UP001056778"/>
    </source>
</evidence>
<accession>A0ACB9TY22</accession>
<gene>
    <name evidence="1" type="ORF">MML48_1g00884</name>
</gene>
<organism evidence="1 2">
    <name type="scientific">Holotrichia oblita</name>
    <name type="common">Chafer beetle</name>
    <dbReference type="NCBI Taxonomy" id="644536"/>
    <lineage>
        <taxon>Eukaryota</taxon>
        <taxon>Metazoa</taxon>
        <taxon>Ecdysozoa</taxon>
        <taxon>Arthropoda</taxon>
        <taxon>Hexapoda</taxon>
        <taxon>Insecta</taxon>
        <taxon>Pterygota</taxon>
        <taxon>Neoptera</taxon>
        <taxon>Endopterygota</taxon>
        <taxon>Coleoptera</taxon>
        <taxon>Polyphaga</taxon>
        <taxon>Scarabaeiformia</taxon>
        <taxon>Scarabaeidae</taxon>
        <taxon>Melolonthinae</taxon>
        <taxon>Holotrichia</taxon>
    </lineage>
</organism>
<protein>
    <submittedName>
        <fullName evidence="1">Dehydrogenase/reductase sdr family member 7-related</fullName>
    </submittedName>
</protein>
<dbReference type="Proteomes" id="UP001056778">
    <property type="component" value="Chromosome 1"/>
</dbReference>